<feature type="transmembrane region" description="Helical" evidence="5">
    <location>
        <begin position="173"/>
        <end position="191"/>
    </location>
</feature>
<evidence type="ECO:0000313" key="8">
    <source>
        <dbReference type="Proteomes" id="UP000002730"/>
    </source>
</evidence>
<dbReference type="eggNOG" id="ENOG5032CEV">
    <property type="taxonomic scope" value="Bacteria"/>
</dbReference>
<accession>D9SRN4</accession>
<organism evidence="7 8">
    <name type="scientific">Clostridium cellulovorans (strain ATCC 35296 / DSM 3052 / OCM 3 / 743B)</name>
    <dbReference type="NCBI Taxonomy" id="573061"/>
    <lineage>
        <taxon>Bacteria</taxon>
        <taxon>Bacillati</taxon>
        <taxon>Bacillota</taxon>
        <taxon>Clostridia</taxon>
        <taxon>Eubacteriales</taxon>
        <taxon>Clostridiaceae</taxon>
        <taxon>Clostridium</taxon>
    </lineage>
</organism>
<feature type="transmembrane region" description="Helical" evidence="5">
    <location>
        <begin position="34"/>
        <end position="50"/>
    </location>
</feature>
<dbReference type="KEGG" id="ccb:Clocel_0630"/>
<evidence type="ECO:0000256" key="2">
    <source>
        <dbReference type="ARBA" id="ARBA00022692"/>
    </source>
</evidence>
<keyword evidence="4 5" id="KW-0472">Membrane</keyword>
<evidence type="ECO:0000256" key="1">
    <source>
        <dbReference type="ARBA" id="ARBA00004141"/>
    </source>
</evidence>
<evidence type="ECO:0000313" key="7">
    <source>
        <dbReference type="EMBL" id="ADL50401.1"/>
    </source>
</evidence>
<dbReference type="InterPro" id="IPR006977">
    <property type="entry name" value="Yip1_dom"/>
</dbReference>
<comment type="subcellular location">
    <subcellularLocation>
        <location evidence="1">Membrane</location>
        <topology evidence="1">Multi-pass membrane protein</topology>
    </subcellularLocation>
</comment>
<dbReference type="STRING" id="573061.Clocel_0630"/>
<feature type="domain" description="Yip1" evidence="6">
    <location>
        <begin position="19"/>
        <end position="211"/>
    </location>
</feature>
<reference evidence="7 8" key="1">
    <citation type="submission" date="2010-08" db="EMBL/GenBank/DDBJ databases">
        <title>Complete sequence of Clostridium cellulovorans 743B.</title>
        <authorList>
            <consortium name="US DOE Joint Genome Institute"/>
            <person name="Lucas S."/>
            <person name="Copeland A."/>
            <person name="Lapidus A."/>
            <person name="Cheng J.-F."/>
            <person name="Bruce D."/>
            <person name="Goodwin L."/>
            <person name="Pitluck S."/>
            <person name="Chertkov O."/>
            <person name="Detter J.C."/>
            <person name="Han C."/>
            <person name="Tapia R."/>
            <person name="Land M."/>
            <person name="Hauser L."/>
            <person name="Chang Y.-J."/>
            <person name="Jeffries C."/>
            <person name="Kyrpides N."/>
            <person name="Ivanova N."/>
            <person name="Mikhailova N."/>
            <person name="Hemme C.L."/>
            <person name="Woyke T."/>
        </authorList>
    </citation>
    <scope>NUCLEOTIDE SEQUENCE [LARGE SCALE GENOMIC DNA]</scope>
    <source>
        <strain evidence="8">ATCC 35296 / DSM 3052 / OCM 3 / 743B</strain>
    </source>
</reference>
<evidence type="ECO:0000256" key="3">
    <source>
        <dbReference type="ARBA" id="ARBA00022989"/>
    </source>
</evidence>
<dbReference type="Proteomes" id="UP000002730">
    <property type="component" value="Chromosome"/>
</dbReference>
<feature type="transmembrane region" description="Helical" evidence="5">
    <location>
        <begin position="87"/>
        <end position="119"/>
    </location>
</feature>
<dbReference type="GO" id="GO:0016020">
    <property type="term" value="C:membrane"/>
    <property type="evidence" value="ECO:0007669"/>
    <property type="project" value="UniProtKB-SubCell"/>
</dbReference>
<dbReference type="HOGENOM" id="CLU_1238425_0_0_9"/>
<dbReference type="AlphaFoldDB" id="D9SRN4"/>
<dbReference type="RefSeq" id="WP_010074819.1">
    <property type="nucleotide sequence ID" value="NC_014393.1"/>
</dbReference>
<keyword evidence="2 5" id="KW-0812">Transmembrane</keyword>
<dbReference type="OrthoDB" id="1937258at2"/>
<feature type="transmembrane region" description="Helical" evidence="5">
    <location>
        <begin position="131"/>
        <end position="153"/>
    </location>
</feature>
<evidence type="ECO:0000256" key="5">
    <source>
        <dbReference type="SAM" id="Phobius"/>
    </source>
</evidence>
<name>D9SRN4_CLOC7</name>
<dbReference type="EMBL" id="CP002160">
    <property type="protein sequence ID" value="ADL50401.1"/>
    <property type="molecule type" value="Genomic_DNA"/>
</dbReference>
<gene>
    <name evidence="7" type="ordered locus">Clocel_0630</name>
</gene>
<keyword evidence="3 5" id="KW-1133">Transmembrane helix</keyword>
<keyword evidence="8" id="KW-1185">Reference proteome</keyword>
<dbReference type="Pfam" id="PF04893">
    <property type="entry name" value="Yip1"/>
    <property type="match status" value="1"/>
</dbReference>
<evidence type="ECO:0000256" key="4">
    <source>
        <dbReference type="ARBA" id="ARBA00023136"/>
    </source>
</evidence>
<evidence type="ECO:0000259" key="6">
    <source>
        <dbReference type="Pfam" id="PF04893"/>
    </source>
</evidence>
<feature type="transmembrane region" description="Helical" evidence="5">
    <location>
        <begin position="198"/>
        <end position="220"/>
    </location>
</feature>
<proteinExistence type="predicted"/>
<protein>
    <recommendedName>
        <fullName evidence="6">Yip1 domain-containing protein</fullName>
    </recommendedName>
</protein>
<sequence>MNNELYEEKVSTEGNFKNFFSKPSIFFENNKQKSPWLIVFLLIIISTAIYKGESISGKAELIANLVTDNFLKGGQGVDTTISVVSKIGAVVAGISAAIESLTTVLIASLVIFLCVRFMLKGNISFKQVLSIYCFANIPNIIFINIIKIAKNFIDNKAISTAIKVIFATPINPLTIWSVVLLIIGISVVAKVSIKKTTVLLVGLKIITLWSAIVTIGKYIIQFS</sequence>